<evidence type="ECO:0000256" key="1">
    <source>
        <dbReference type="SAM" id="SignalP"/>
    </source>
</evidence>
<name>A0A2N6K5T1_FISMU</name>
<sequence length="255" mass="28852">MKFLQSRLYHKVIFKLAFASLSCLFFFSPLVKAQAQIKKESTSVSNFNHSLIQLTKQQVCPSTQLLPKRIFETAKYYVYICRGDEKNSLGYYVQIYKNSGSKITIPVSNKVGEAYFAKNTGVIYTVTPYELVVTKFSKRNSLVLREKVNNAIAADGQSLTKGCPEGNTSFVEAATKNYIVYICGRETPDTYIAVTKNGTSIITLPLLSNYNSSAKAEDSEYIAIKGKTRYLLNRKMLRVSRDGHNLVKEKVLYWH</sequence>
<feature type="chain" id="PRO_5014892024" description="DUF5050 domain-containing protein" evidence="1">
    <location>
        <begin position="34"/>
        <end position="255"/>
    </location>
</feature>
<organism evidence="2 3">
    <name type="scientific">Fischerella muscicola CCMEE 5323</name>
    <dbReference type="NCBI Taxonomy" id="2019572"/>
    <lineage>
        <taxon>Bacteria</taxon>
        <taxon>Bacillati</taxon>
        <taxon>Cyanobacteriota</taxon>
        <taxon>Cyanophyceae</taxon>
        <taxon>Nostocales</taxon>
        <taxon>Hapalosiphonaceae</taxon>
        <taxon>Fischerella</taxon>
    </lineage>
</organism>
<dbReference type="RefSeq" id="WP_102205018.1">
    <property type="nucleotide sequence ID" value="NZ_CAWNVR010000222.1"/>
</dbReference>
<gene>
    <name evidence="2" type="ORF">CEN44_07070</name>
</gene>
<evidence type="ECO:0000313" key="2">
    <source>
        <dbReference type="EMBL" id="PLZ92022.1"/>
    </source>
</evidence>
<dbReference type="AlphaFoldDB" id="A0A2N6K5T1"/>
<dbReference type="Proteomes" id="UP000235036">
    <property type="component" value="Unassembled WGS sequence"/>
</dbReference>
<evidence type="ECO:0008006" key="4">
    <source>
        <dbReference type="Google" id="ProtNLM"/>
    </source>
</evidence>
<comment type="caution">
    <text evidence="2">The sequence shown here is derived from an EMBL/GenBank/DDBJ whole genome shotgun (WGS) entry which is preliminary data.</text>
</comment>
<evidence type="ECO:0000313" key="3">
    <source>
        <dbReference type="Proteomes" id="UP000235036"/>
    </source>
</evidence>
<dbReference type="EMBL" id="NRQW01000142">
    <property type="protein sequence ID" value="PLZ92022.1"/>
    <property type="molecule type" value="Genomic_DNA"/>
</dbReference>
<proteinExistence type="predicted"/>
<protein>
    <recommendedName>
        <fullName evidence="4">DUF5050 domain-containing protein</fullName>
    </recommendedName>
</protein>
<reference evidence="2 3" key="1">
    <citation type="submission" date="2017-08" db="EMBL/GenBank/DDBJ databases">
        <title>Genomes of Fischerella (Mastigocladus) sp. strains.</title>
        <authorList>
            <person name="Miller S.R."/>
        </authorList>
    </citation>
    <scope>NUCLEOTIDE SEQUENCE [LARGE SCALE GENOMIC DNA]</scope>
    <source>
        <strain evidence="2 3">CCMEE 5323</strain>
    </source>
</reference>
<keyword evidence="3" id="KW-1185">Reference proteome</keyword>
<accession>A0A2N6K5T1</accession>
<keyword evidence="1" id="KW-0732">Signal</keyword>
<feature type="signal peptide" evidence="1">
    <location>
        <begin position="1"/>
        <end position="33"/>
    </location>
</feature>